<reference evidence="9 10" key="1">
    <citation type="submission" date="2023-04" db="EMBL/GenBank/DDBJ databases">
        <title>A long-awaited taxogenomic arrangement of the family Halomonadaceae.</title>
        <authorList>
            <person name="De La Haba R."/>
            <person name="Chuvochina M."/>
            <person name="Wittouck S."/>
            <person name="Arahal D.R."/>
            <person name="Sanchez-Porro C."/>
            <person name="Hugenholtz P."/>
            <person name="Ventosa A."/>
        </authorList>
    </citation>
    <scope>NUCLEOTIDE SEQUENCE [LARGE SCALE GENOMIC DNA]</scope>
    <source>
        <strain evidence="9 10">DSM 26770</strain>
    </source>
</reference>
<gene>
    <name evidence="9" type="ORF">QC821_08265</name>
</gene>
<dbReference type="InterPro" id="IPR036909">
    <property type="entry name" value="Cyt_c-like_dom_sf"/>
</dbReference>
<feature type="chain" id="PRO_5045881823" evidence="7">
    <location>
        <begin position="27"/>
        <end position="128"/>
    </location>
</feature>
<evidence type="ECO:0000313" key="10">
    <source>
        <dbReference type="Proteomes" id="UP001251374"/>
    </source>
</evidence>
<evidence type="ECO:0000256" key="1">
    <source>
        <dbReference type="ARBA" id="ARBA00022448"/>
    </source>
</evidence>
<evidence type="ECO:0000256" key="7">
    <source>
        <dbReference type="SAM" id="SignalP"/>
    </source>
</evidence>
<evidence type="ECO:0000313" key="9">
    <source>
        <dbReference type="EMBL" id="MDR5905263.1"/>
    </source>
</evidence>
<proteinExistence type="predicted"/>
<dbReference type="PRINTS" id="PR00604">
    <property type="entry name" value="CYTCHRMECIAB"/>
</dbReference>
<dbReference type="EMBL" id="JARWAM010000005">
    <property type="protein sequence ID" value="MDR5905263.1"/>
    <property type="molecule type" value="Genomic_DNA"/>
</dbReference>
<dbReference type="RefSeq" id="WP_309719556.1">
    <property type="nucleotide sequence ID" value="NZ_JARWAM010000005.1"/>
</dbReference>
<dbReference type="InterPro" id="IPR002327">
    <property type="entry name" value="Cyt_c_1A/1B"/>
</dbReference>
<feature type="domain" description="Cytochrome c" evidence="8">
    <location>
        <begin position="27"/>
        <end position="126"/>
    </location>
</feature>
<accession>A0ABU1HCR9</accession>
<name>A0ABU1HCR9_9GAMM</name>
<dbReference type="PROSITE" id="PS51007">
    <property type="entry name" value="CYTC"/>
    <property type="match status" value="1"/>
</dbReference>
<keyword evidence="5 6" id="KW-0408">Iron</keyword>
<comment type="caution">
    <text evidence="9">The sequence shown here is derived from an EMBL/GenBank/DDBJ whole genome shotgun (WGS) entry which is preliminary data.</text>
</comment>
<feature type="signal peptide" evidence="7">
    <location>
        <begin position="1"/>
        <end position="26"/>
    </location>
</feature>
<keyword evidence="1" id="KW-0813">Transport</keyword>
<evidence type="ECO:0000256" key="3">
    <source>
        <dbReference type="ARBA" id="ARBA00022723"/>
    </source>
</evidence>
<keyword evidence="2 6" id="KW-0349">Heme</keyword>
<dbReference type="Gene3D" id="1.10.760.10">
    <property type="entry name" value="Cytochrome c-like domain"/>
    <property type="match status" value="1"/>
</dbReference>
<evidence type="ECO:0000256" key="6">
    <source>
        <dbReference type="PROSITE-ProRule" id="PRU00433"/>
    </source>
</evidence>
<keyword evidence="10" id="KW-1185">Reference proteome</keyword>
<protein>
    <submittedName>
        <fullName evidence="9">C-type cytochrome</fullName>
    </submittedName>
</protein>
<evidence type="ECO:0000259" key="8">
    <source>
        <dbReference type="PROSITE" id="PS51007"/>
    </source>
</evidence>
<keyword evidence="3 6" id="KW-0479">Metal-binding</keyword>
<dbReference type="Proteomes" id="UP001251374">
    <property type="component" value="Unassembled WGS sequence"/>
</dbReference>
<evidence type="ECO:0000256" key="4">
    <source>
        <dbReference type="ARBA" id="ARBA00022982"/>
    </source>
</evidence>
<dbReference type="PANTHER" id="PTHR11961">
    <property type="entry name" value="CYTOCHROME C"/>
    <property type="match status" value="1"/>
</dbReference>
<keyword evidence="4" id="KW-0249">Electron transport</keyword>
<dbReference type="InterPro" id="IPR009056">
    <property type="entry name" value="Cyt_c-like_dom"/>
</dbReference>
<keyword evidence="7" id="KW-0732">Signal</keyword>
<sequence length="128" mass="13891">MTRVLPSGTLLLCAAFLSATTTTALASDIREGERVFRNHCHGCHALQEGVHRAGPSLHEVIGRPVGGLEDFDYSTVLDAAGFRWDAETLDAFLADPEGLLPGNRMVLWGLDEAPRQAVIRYLEAQSSD</sequence>
<dbReference type="SUPFAM" id="SSF46626">
    <property type="entry name" value="Cytochrome c"/>
    <property type="match status" value="1"/>
</dbReference>
<organism evidence="9 10">
    <name type="scientific">Franzmannia qiaohouensis</name>
    <dbReference type="NCBI Taxonomy" id="1329370"/>
    <lineage>
        <taxon>Bacteria</taxon>
        <taxon>Pseudomonadati</taxon>
        <taxon>Pseudomonadota</taxon>
        <taxon>Gammaproteobacteria</taxon>
        <taxon>Oceanospirillales</taxon>
        <taxon>Halomonadaceae</taxon>
        <taxon>Franzmannia</taxon>
    </lineage>
</organism>
<evidence type="ECO:0000256" key="5">
    <source>
        <dbReference type="ARBA" id="ARBA00023004"/>
    </source>
</evidence>
<evidence type="ECO:0000256" key="2">
    <source>
        <dbReference type="ARBA" id="ARBA00022617"/>
    </source>
</evidence>